<proteinExistence type="predicted"/>
<accession>A0A7Z0WRG2</accession>
<dbReference type="AlphaFoldDB" id="A0A7Z0WRG2"/>
<dbReference type="PANTHER" id="PTHR36221">
    <property type="entry name" value="DUF742 DOMAIN-CONTAINING PROTEIN"/>
    <property type="match status" value="1"/>
</dbReference>
<keyword evidence="3" id="KW-1185">Reference proteome</keyword>
<organism evidence="2 3">
    <name type="scientific">Actinophytocola xinjiangensis</name>
    <dbReference type="NCBI Taxonomy" id="485602"/>
    <lineage>
        <taxon>Bacteria</taxon>
        <taxon>Bacillati</taxon>
        <taxon>Actinomycetota</taxon>
        <taxon>Actinomycetes</taxon>
        <taxon>Pseudonocardiales</taxon>
        <taxon>Pseudonocardiaceae</taxon>
    </lineage>
</organism>
<evidence type="ECO:0000313" key="3">
    <source>
        <dbReference type="Proteomes" id="UP000185696"/>
    </source>
</evidence>
<evidence type="ECO:0000256" key="1">
    <source>
        <dbReference type="SAM" id="MobiDB-lite"/>
    </source>
</evidence>
<dbReference type="Proteomes" id="UP000185696">
    <property type="component" value="Unassembled WGS sequence"/>
</dbReference>
<dbReference type="EMBL" id="MSIF01000002">
    <property type="protein sequence ID" value="OLF13076.1"/>
    <property type="molecule type" value="Genomic_DNA"/>
</dbReference>
<dbReference type="RefSeq" id="WP_075131985.1">
    <property type="nucleotide sequence ID" value="NZ_MSIF01000002.1"/>
</dbReference>
<dbReference type="Pfam" id="PF05331">
    <property type="entry name" value="DUF742"/>
    <property type="match status" value="1"/>
</dbReference>
<sequence>MTDDEGGPALARPYSWTEGRTEPTVDLPVEARVLTTDRGAALPERRASATWTVTQLCFQPRSVAEIAAHLGVPLGVARVLVADLLSDDLVHVQATLTDDAEVDVRRELIERVLSGLRAR</sequence>
<gene>
    <name evidence="2" type="ORF">BLA60_07525</name>
</gene>
<name>A0A7Z0WRG2_9PSEU</name>
<reference evidence="2 3" key="1">
    <citation type="submission" date="2016-12" db="EMBL/GenBank/DDBJ databases">
        <title>The draft genome sequence of Actinophytocola xinjiangensis.</title>
        <authorList>
            <person name="Wang W."/>
            <person name="Yuan L."/>
        </authorList>
    </citation>
    <scope>NUCLEOTIDE SEQUENCE [LARGE SCALE GENOMIC DNA]</scope>
    <source>
        <strain evidence="2 3">CGMCC 4.4663</strain>
    </source>
</reference>
<comment type="caution">
    <text evidence="2">The sequence shown here is derived from an EMBL/GenBank/DDBJ whole genome shotgun (WGS) entry which is preliminary data.</text>
</comment>
<protein>
    <recommendedName>
        <fullName evidence="4">DUF742 domain-containing protein</fullName>
    </recommendedName>
</protein>
<evidence type="ECO:0000313" key="2">
    <source>
        <dbReference type="EMBL" id="OLF13076.1"/>
    </source>
</evidence>
<dbReference type="InterPro" id="IPR007995">
    <property type="entry name" value="DUF742"/>
</dbReference>
<dbReference type="PANTHER" id="PTHR36221:SF1">
    <property type="entry name" value="DUF742 DOMAIN-CONTAINING PROTEIN"/>
    <property type="match status" value="1"/>
</dbReference>
<evidence type="ECO:0008006" key="4">
    <source>
        <dbReference type="Google" id="ProtNLM"/>
    </source>
</evidence>
<feature type="region of interest" description="Disordered" evidence="1">
    <location>
        <begin position="1"/>
        <end position="22"/>
    </location>
</feature>
<dbReference type="OrthoDB" id="4244884at2"/>